<keyword evidence="6" id="KW-0539">Nucleus</keyword>
<dbReference type="Gene3D" id="3.30.457.60">
    <property type="match status" value="1"/>
</dbReference>
<feature type="compositionally biased region" description="Basic and acidic residues" evidence="9">
    <location>
        <begin position="14"/>
        <end position="23"/>
    </location>
</feature>
<name>A0A168NUZ3_ABSGL</name>
<dbReference type="STRING" id="4829.A0A168NUZ3"/>
<feature type="coiled-coil region" evidence="8">
    <location>
        <begin position="73"/>
        <end position="107"/>
    </location>
</feature>
<feature type="region of interest" description="Disordered" evidence="9">
    <location>
        <begin position="559"/>
        <end position="585"/>
    </location>
</feature>
<organism evidence="10">
    <name type="scientific">Absidia glauca</name>
    <name type="common">Pin mould</name>
    <dbReference type="NCBI Taxonomy" id="4829"/>
    <lineage>
        <taxon>Eukaryota</taxon>
        <taxon>Fungi</taxon>
        <taxon>Fungi incertae sedis</taxon>
        <taxon>Mucoromycota</taxon>
        <taxon>Mucoromycotina</taxon>
        <taxon>Mucoromycetes</taxon>
        <taxon>Mucorales</taxon>
        <taxon>Cunninghamellaceae</taxon>
        <taxon>Absidia</taxon>
    </lineage>
</organism>
<dbReference type="OrthoDB" id="331602at2759"/>
<evidence type="ECO:0000256" key="7">
    <source>
        <dbReference type="ARBA" id="ARBA00023306"/>
    </source>
</evidence>
<keyword evidence="11" id="KW-1185">Reference proteome</keyword>
<dbReference type="Pfam" id="PF05557">
    <property type="entry name" value="MAD"/>
    <property type="match status" value="1"/>
</dbReference>
<keyword evidence="7" id="KW-0131">Cell cycle</keyword>
<dbReference type="EMBL" id="LT553525">
    <property type="protein sequence ID" value="SAM01258.1"/>
    <property type="molecule type" value="Genomic_DNA"/>
</dbReference>
<dbReference type="GO" id="GO:0000776">
    <property type="term" value="C:kinetochore"/>
    <property type="evidence" value="ECO:0007669"/>
    <property type="project" value="TreeGrafter"/>
</dbReference>
<evidence type="ECO:0000256" key="8">
    <source>
        <dbReference type="SAM" id="Coils"/>
    </source>
</evidence>
<protein>
    <recommendedName>
        <fullName evidence="3">Spindle assembly checkpoint component MAD1</fullName>
    </recommendedName>
</protein>
<accession>A0A168NUZ3</accession>
<dbReference type="GO" id="GO:0051315">
    <property type="term" value="P:attachment of mitotic spindle microtubules to kinetochore"/>
    <property type="evidence" value="ECO:0007669"/>
    <property type="project" value="TreeGrafter"/>
</dbReference>
<dbReference type="GO" id="GO:0007094">
    <property type="term" value="P:mitotic spindle assembly checkpoint signaling"/>
    <property type="evidence" value="ECO:0007669"/>
    <property type="project" value="InterPro"/>
</dbReference>
<dbReference type="AlphaFoldDB" id="A0A168NUZ3"/>
<evidence type="ECO:0000256" key="4">
    <source>
        <dbReference type="ARBA" id="ARBA00022618"/>
    </source>
</evidence>
<dbReference type="Proteomes" id="UP000078561">
    <property type="component" value="Unassembled WGS sequence"/>
</dbReference>
<reference evidence="10" key="1">
    <citation type="submission" date="2016-04" db="EMBL/GenBank/DDBJ databases">
        <authorList>
            <person name="Evans L.H."/>
            <person name="Alamgir A."/>
            <person name="Owens N."/>
            <person name="Weber N.D."/>
            <person name="Virtaneva K."/>
            <person name="Barbian K."/>
            <person name="Babar A."/>
            <person name="Rosenke K."/>
        </authorList>
    </citation>
    <scope>NUCLEOTIDE SEQUENCE [LARGE SCALE GENOMIC DNA]</scope>
    <source>
        <strain evidence="10">CBS 101.48</strain>
    </source>
</reference>
<dbReference type="OMA" id="DIITHEY"/>
<sequence length="964" mass="111891">MFEETPSPPPSEEVMQHRTRYMDENNNNNNSDDVDNDDEEERRTTYKRPRVTRELLYGAAYMDTPLTPASPAKHENEDELQRLKGLIAKLENAYKDAQYRNEIIESNYHKKSLDHDELVERIMGEKKEADAKAIYHYTRSQDALKSLELIKNEHTNVVERLQTKIQEMESRNSRLSSDLLSEQRRREKATMELQTNQTEWTNRVHQLEGTVKALQQQVEEQQTSIAQGVEREAEVTQRWKNCDAKLQELNDAKFDTEAITAFDRQIQLQDDTRKVEMENYRLKSDLKHYKEMCHNVEMLREEKYSLESRVRNMDQLMAENMRLDILNARLQAEKLEWAGYLEKEDGLGFETPQGLIYNLTKEREEARLAMDQITLVKSELENRDKLIRELENHIDELKRLIGDKDRTHRASILAMELLEKDKALLKEHVAVLENQFKLYDIEEANYMEGNYDSQKTQRIQQLEALLKGFEERLSTQAQEIIQSQMQAGDPSTISVPTGPYLQLASGQSIHDFMSNLFNEKETQKQELESFQLKVRSQDNAMNTLQERVQLLEDLIRRHEMGPHPAPKSTDTTMEDDSSDQKQPDVGDFKIVSLKNNPEAVDYLEQQLEKLRKENDMLLQPLLVLQRQQQQHTSEELAVDSMDTAGDQTGDVMTIPTCTLENLQYRIGELEGLVKKKDKRITRQIQVFKKQVDDLYALMSSIFGYKVQLDVTSQNVQLIPNFVDGKDLHFGITRQKGDQSVVKVLGRNKDAYAQTLEEGYNTFVLDQNYIPGFLSYVTLDFNDRHTRMTAQHEDDGQHHYLEENPLTDTLGHELVQPEAIDQEDELDTDFVAEADDSGDNDYVMCVPADEEGYDDDRLAYFEQGDNNNQDEEDYEPNHQNNEIRHQEIAGEATYVANDTDNSDLLSDEEDDQQHYESYEEDDNDEDDEMDDEMDDDEESDDSGSGENQPVTGQESNPISLDDDDD</sequence>
<evidence type="ECO:0000256" key="3">
    <source>
        <dbReference type="ARBA" id="ARBA00022019"/>
    </source>
</evidence>
<evidence type="ECO:0000256" key="9">
    <source>
        <dbReference type="SAM" id="MobiDB-lite"/>
    </source>
</evidence>
<gene>
    <name evidence="10" type="primary">ABSGL_06999.1 scaffold 8715</name>
</gene>
<evidence type="ECO:0000313" key="10">
    <source>
        <dbReference type="EMBL" id="SAM01258.1"/>
    </source>
</evidence>
<feature type="region of interest" description="Disordered" evidence="9">
    <location>
        <begin position="1"/>
        <end position="49"/>
    </location>
</feature>
<feature type="coiled-coil region" evidence="8">
    <location>
        <begin position="363"/>
        <end position="435"/>
    </location>
</feature>
<dbReference type="GO" id="GO:0072686">
    <property type="term" value="C:mitotic spindle"/>
    <property type="evidence" value="ECO:0007669"/>
    <property type="project" value="TreeGrafter"/>
</dbReference>
<comment type="subcellular location">
    <subcellularLocation>
        <location evidence="1">Nucleus</location>
    </subcellularLocation>
</comment>
<evidence type="ECO:0000256" key="5">
    <source>
        <dbReference type="ARBA" id="ARBA00022776"/>
    </source>
</evidence>
<evidence type="ECO:0000256" key="6">
    <source>
        <dbReference type="ARBA" id="ARBA00023242"/>
    </source>
</evidence>
<feature type="compositionally biased region" description="Pro residues" evidence="9">
    <location>
        <begin position="1"/>
        <end position="11"/>
    </location>
</feature>
<keyword evidence="8" id="KW-0175">Coiled coil</keyword>
<keyword evidence="5" id="KW-0498">Mitosis</keyword>
<proteinExistence type="inferred from homology"/>
<feature type="coiled-coil region" evidence="8">
    <location>
        <begin position="144"/>
        <end position="224"/>
    </location>
</feature>
<dbReference type="GO" id="GO:0005635">
    <property type="term" value="C:nuclear envelope"/>
    <property type="evidence" value="ECO:0007669"/>
    <property type="project" value="TreeGrafter"/>
</dbReference>
<dbReference type="InterPro" id="IPR008672">
    <property type="entry name" value="Mad1"/>
</dbReference>
<feature type="compositionally biased region" description="Acidic residues" evidence="9">
    <location>
        <begin position="917"/>
        <end position="942"/>
    </location>
</feature>
<feature type="compositionally biased region" description="Polar residues" evidence="9">
    <location>
        <begin position="947"/>
        <end position="957"/>
    </location>
</feature>
<comment type="similarity">
    <text evidence="2">Belongs to the MAD1 family.</text>
</comment>
<evidence type="ECO:0000313" key="11">
    <source>
        <dbReference type="Proteomes" id="UP000078561"/>
    </source>
</evidence>
<evidence type="ECO:0000256" key="1">
    <source>
        <dbReference type="ARBA" id="ARBA00004123"/>
    </source>
</evidence>
<dbReference type="FunCoup" id="A0A168NUZ3">
    <property type="interactions" value="570"/>
</dbReference>
<dbReference type="PANTHER" id="PTHR23168">
    <property type="entry name" value="MITOTIC SPINDLE ASSEMBLY CHECKPOINT PROTEIN MAD1 MITOTIC ARREST DEFICIENT-LIKE PROTEIN 1"/>
    <property type="match status" value="1"/>
</dbReference>
<dbReference type="PANTHER" id="PTHR23168:SF0">
    <property type="entry name" value="MITOTIC SPINDLE ASSEMBLY CHECKPOINT PROTEIN MAD1"/>
    <property type="match status" value="1"/>
</dbReference>
<dbReference type="InParanoid" id="A0A168NUZ3"/>
<keyword evidence="4" id="KW-0132">Cell division</keyword>
<feature type="region of interest" description="Disordered" evidence="9">
    <location>
        <begin position="899"/>
        <end position="964"/>
    </location>
</feature>
<evidence type="ECO:0000256" key="2">
    <source>
        <dbReference type="ARBA" id="ARBA00008029"/>
    </source>
</evidence>
<dbReference type="GO" id="GO:0051301">
    <property type="term" value="P:cell division"/>
    <property type="evidence" value="ECO:0007669"/>
    <property type="project" value="UniProtKB-KW"/>
</dbReference>